<evidence type="ECO:0000256" key="4">
    <source>
        <dbReference type="ARBA" id="ARBA00022968"/>
    </source>
</evidence>
<keyword evidence="5 7" id="KW-0325">Glycoprotein</keyword>
<dbReference type="GO" id="GO:0032259">
    <property type="term" value="P:methylation"/>
    <property type="evidence" value="ECO:0007669"/>
    <property type="project" value="UniProtKB-KW"/>
</dbReference>
<keyword evidence="7" id="KW-0812">Transmembrane</keyword>
<dbReference type="AlphaFoldDB" id="A0AAD5CVV8"/>
<evidence type="ECO:0000256" key="8">
    <source>
        <dbReference type="SAM" id="MobiDB-lite"/>
    </source>
</evidence>
<gene>
    <name evidence="9" type="ORF">M8C21_020267</name>
</gene>
<evidence type="ECO:0000313" key="10">
    <source>
        <dbReference type="Proteomes" id="UP001206925"/>
    </source>
</evidence>
<comment type="caution">
    <text evidence="9">The sequence shown here is derived from an EMBL/GenBank/DDBJ whole genome shotgun (WGS) entry which is preliminary data.</text>
</comment>
<protein>
    <recommendedName>
        <fullName evidence="7">Methyltransferase</fullName>
        <ecNumber evidence="7">2.1.1.-</ecNumber>
    </recommendedName>
</protein>
<evidence type="ECO:0000256" key="5">
    <source>
        <dbReference type="ARBA" id="ARBA00023180"/>
    </source>
</evidence>
<dbReference type="InterPro" id="IPR004159">
    <property type="entry name" value="Put_SAM_MeTrfase"/>
</dbReference>
<feature type="compositionally biased region" description="Acidic residues" evidence="8">
    <location>
        <begin position="170"/>
        <end position="183"/>
    </location>
</feature>
<dbReference type="GO" id="GO:0005768">
    <property type="term" value="C:endosome"/>
    <property type="evidence" value="ECO:0007669"/>
    <property type="project" value="TreeGrafter"/>
</dbReference>
<dbReference type="Proteomes" id="UP001206925">
    <property type="component" value="Unassembled WGS sequence"/>
</dbReference>
<evidence type="ECO:0000256" key="3">
    <source>
        <dbReference type="ARBA" id="ARBA00022603"/>
    </source>
</evidence>
<evidence type="ECO:0000256" key="7">
    <source>
        <dbReference type="RuleBase" id="RU366043"/>
    </source>
</evidence>
<feature type="compositionally biased region" description="Acidic residues" evidence="8">
    <location>
        <begin position="152"/>
        <end position="162"/>
    </location>
</feature>
<accession>A0AAD5CVV8</accession>
<comment type="similarity">
    <text evidence="2 7">Belongs to the methyltransferase superfamily.</text>
</comment>
<feature type="transmembrane region" description="Helical" evidence="7">
    <location>
        <begin position="21"/>
        <end position="44"/>
    </location>
</feature>
<dbReference type="EC" id="2.1.1.-" evidence="7"/>
<evidence type="ECO:0000256" key="1">
    <source>
        <dbReference type="ARBA" id="ARBA00004606"/>
    </source>
</evidence>
<feature type="compositionally biased region" description="Basic and acidic residues" evidence="8">
    <location>
        <begin position="104"/>
        <end position="138"/>
    </location>
</feature>
<keyword evidence="10" id="KW-1185">Reference proteome</keyword>
<dbReference type="Gene3D" id="3.40.50.150">
    <property type="entry name" value="Vaccinia Virus protein VP39"/>
    <property type="match status" value="1"/>
</dbReference>
<feature type="region of interest" description="Disordered" evidence="8">
    <location>
        <begin position="67"/>
        <end position="190"/>
    </location>
</feature>
<keyword evidence="3 7" id="KW-0489">Methyltransferase</keyword>
<evidence type="ECO:0000256" key="6">
    <source>
        <dbReference type="ARBA" id="ARBA00037847"/>
    </source>
</evidence>
<keyword evidence="4 7" id="KW-0735">Signal-anchor</keyword>
<dbReference type="GO" id="GO:0016020">
    <property type="term" value="C:membrane"/>
    <property type="evidence" value="ECO:0007669"/>
    <property type="project" value="UniProtKB-SubCell"/>
</dbReference>
<organism evidence="9 10">
    <name type="scientific">Ambrosia artemisiifolia</name>
    <name type="common">Common ragweed</name>
    <dbReference type="NCBI Taxonomy" id="4212"/>
    <lineage>
        <taxon>Eukaryota</taxon>
        <taxon>Viridiplantae</taxon>
        <taxon>Streptophyta</taxon>
        <taxon>Embryophyta</taxon>
        <taxon>Tracheophyta</taxon>
        <taxon>Spermatophyta</taxon>
        <taxon>Magnoliopsida</taxon>
        <taxon>eudicotyledons</taxon>
        <taxon>Gunneridae</taxon>
        <taxon>Pentapetalae</taxon>
        <taxon>asterids</taxon>
        <taxon>campanulids</taxon>
        <taxon>Asterales</taxon>
        <taxon>Asteraceae</taxon>
        <taxon>Asteroideae</taxon>
        <taxon>Heliantheae alliance</taxon>
        <taxon>Heliantheae</taxon>
        <taxon>Ambrosia</taxon>
    </lineage>
</organism>
<keyword evidence="7" id="KW-0808">Transferase</keyword>
<dbReference type="EMBL" id="JAMZMK010006395">
    <property type="protein sequence ID" value="KAI7749206.1"/>
    <property type="molecule type" value="Genomic_DNA"/>
</dbReference>
<dbReference type="SUPFAM" id="SSF53335">
    <property type="entry name" value="S-adenosyl-L-methionine-dependent methyltransferases"/>
    <property type="match status" value="2"/>
</dbReference>
<sequence>MGFKKIGLPIARFGRQAKRSYGFCLKFASVAILGLCFVFVWYMFSPSASAVTYQRSTFGEIAEPVSDSGQVRKSKSSVVPVKNEHGLSLGKGEEKKVVNGSLLHRVDGPKDHKKEEKGVKIVKDRDKEEKDGNEKGSEDSESDTENGKENEAEGESEEGKEDGEEKTVDGEEVDVEQVDESDELNAKREKKRKFKGPLFDPKAEYSWKLCNTRSKHNYIPCIDFEVVSKRIKSYRHHERSCPKNPLMCLVPLPHDGYQTPVSWPESKEKIWLTNVAHPKLTQYVKTQSWVVESGEYLTFPQNQSELTGGIAHYLESIEEAIPDIEWGKNIRTILDIGCKDSSFGAYLFDKNVFTLALGLKDDLVDLAQVSLERGFPTIVSPFGTRRLPFPSGTFDTIHCGECQIHWQSNGGNLLIEINRILRPAGYLILSSKHDSIEDDEAMSKLTASIGWNVLAHKTDDVSDIGVRIYQKPESNGIYALRRKKVPPMCKENENPDAAWYVPIHSCLHPIPSAIEERGTEWPEEWPKRLHTFPDWMNNRDKLVSDAEHWKATVEKSYLTGMGIDWSTIRNVMDMHAIYGSFAAALIEQKVWVMNVIPVYAADTLPIIFERGLVGVYHDWCESFGTYPRTYDLLHADHLFSRLKNRCRKAVTVVVEMDRILRPGGWAIIREKGPILKSLEEVFKSLQWEIRLTFVQNKEGILCVQKTMWRP</sequence>
<dbReference type="PANTHER" id="PTHR10108:SF1102">
    <property type="entry name" value="METHYLTRANSFERASE PMT28-RELATED"/>
    <property type="match status" value="1"/>
</dbReference>
<name>A0AAD5CVV8_AMBAR</name>
<dbReference type="PANTHER" id="PTHR10108">
    <property type="entry name" value="SAM-DEPENDENT METHYLTRANSFERASE"/>
    <property type="match status" value="1"/>
</dbReference>
<keyword evidence="7" id="KW-1133">Transmembrane helix</keyword>
<dbReference type="GO" id="GO:0008168">
    <property type="term" value="F:methyltransferase activity"/>
    <property type="evidence" value="ECO:0007669"/>
    <property type="project" value="UniProtKB-UniRule"/>
</dbReference>
<evidence type="ECO:0000313" key="9">
    <source>
        <dbReference type="EMBL" id="KAI7749206.1"/>
    </source>
</evidence>
<proteinExistence type="inferred from homology"/>
<dbReference type="Pfam" id="PF03141">
    <property type="entry name" value="Methyltransf_29"/>
    <property type="match status" value="1"/>
</dbReference>
<keyword evidence="7" id="KW-0472">Membrane</keyword>
<dbReference type="GO" id="GO:0005802">
    <property type="term" value="C:trans-Golgi network"/>
    <property type="evidence" value="ECO:0007669"/>
    <property type="project" value="TreeGrafter"/>
</dbReference>
<reference evidence="9" key="1">
    <citation type="submission" date="2022-06" db="EMBL/GenBank/DDBJ databases">
        <title>Uncovering the hologenomic basis of an extraordinary plant invasion.</title>
        <authorList>
            <person name="Bieker V.C."/>
            <person name="Martin M.D."/>
            <person name="Gilbert T."/>
            <person name="Hodgins K."/>
            <person name="Battlay P."/>
            <person name="Petersen B."/>
            <person name="Wilson J."/>
        </authorList>
    </citation>
    <scope>NUCLEOTIDE SEQUENCE</scope>
    <source>
        <strain evidence="9">AA19_3_7</strain>
        <tissue evidence="9">Leaf</tissue>
    </source>
</reference>
<comment type="subcellular location">
    <subcellularLocation>
        <location evidence="6">Endomembrane system</location>
        <topology evidence="6">Single-pass membrane protein</topology>
    </subcellularLocation>
    <subcellularLocation>
        <location evidence="1 7">Membrane</location>
        <topology evidence="1 7">Single-pass type II membrane protein</topology>
    </subcellularLocation>
</comment>
<dbReference type="InterPro" id="IPR029063">
    <property type="entry name" value="SAM-dependent_MTases_sf"/>
</dbReference>
<evidence type="ECO:0000256" key="2">
    <source>
        <dbReference type="ARBA" id="ARBA00008361"/>
    </source>
</evidence>